<dbReference type="PANTHER" id="PTHR36153">
    <property type="entry name" value="INNER MEMBRANE PROTEIN-RELATED"/>
    <property type="match status" value="1"/>
</dbReference>
<protein>
    <submittedName>
        <fullName evidence="6">Type VI secretion system protein ImpL</fullName>
    </submittedName>
</protein>
<proteinExistence type="predicted"/>
<dbReference type="Pfam" id="PF06744">
    <property type="entry name" value="IcmF_C"/>
    <property type="match status" value="1"/>
</dbReference>
<feature type="transmembrane region" description="Helical" evidence="1">
    <location>
        <begin position="381"/>
        <end position="399"/>
    </location>
</feature>
<evidence type="ECO:0000259" key="4">
    <source>
        <dbReference type="Pfam" id="PF14331"/>
    </source>
</evidence>
<evidence type="ECO:0000313" key="6">
    <source>
        <dbReference type="EMBL" id="MBE0344714.1"/>
    </source>
</evidence>
<keyword evidence="1" id="KW-0472">Membrane</keyword>
<dbReference type="InterPro" id="IPR048677">
    <property type="entry name" value="TssM1_hel"/>
</dbReference>
<feature type="domain" description="IcmF-related" evidence="3">
    <location>
        <begin position="440"/>
        <end position="729"/>
    </location>
</feature>
<accession>A0A8I0MT06</accession>
<dbReference type="RefSeq" id="WP_125250758.1">
    <property type="nucleotide sequence ID" value="NZ_AQHF01000017.1"/>
</dbReference>
<dbReference type="EMBL" id="AQHF01000017">
    <property type="protein sequence ID" value="MBE0344714.1"/>
    <property type="molecule type" value="Genomic_DNA"/>
</dbReference>
<evidence type="ECO:0000259" key="5">
    <source>
        <dbReference type="Pfam" id="PF21070"/>
    </source>
</evidence>
<dbReference type="Proteomes" id="UP000660708">
    <property type="component" value="Unassembled WGS sequence"/>
</dbReference>
<keyword evidence="1" id="KW-0812">Transmembrane</keyword>
<feature type="transmembrane region" description="Helical" evidence="1">
    <location>
        <begin position="7"/>
        <end position="28"/>
    </location>
</feature>
<dbReference type="PANTHER" id="PTHR36153:SF1">
    <property type="entry name" value="TYPE VI SECRETION SYSTEM COMPONENT TSSM1"/>
    <property type="match status" value="1"/>
</dbReference>
<evidence type="ECO:0000256" key="1">
    <source>
        <dbReference type="SAM" id="Phobius"/>
    </source>
</evidence>
<dbReference type="Pfam" id="PF14331">
    <property type="entry name" value="IcmF-related_N"/>
    <property type="match status" value="1"/>
</dbReference>
<feature type="domain" description="Type VI secretion system component TssM1 helical" evidence="5">
    <location>
        <begin position="890"/>
        <end position="988"/>
    </location>
</feature>
<keyword evidence="1" id="KW-1133">Transmembrane helix</keyword>
<dbReference type="Pfam" id="PF21070">
    <property type="entry name" value="IcmF_helical"/>
    <property type="match status" value="1"/>
</dbReference>
<dbReference type="InterPro" id="IPR009612">
    <property type="entry name" value="IcmF-rel"/>
</dbReference>
<dbReference type="Pfam" id="PF06761">
    <property type="entry name" value="IcmF-related"/>
    <property type="match status" value="1"/>
</dbReference>
<dbReference type="AlphaFoldDB" id="A0A8I0MT06"/>
<reference evidence="6 7" key="1">
    <citation type="submission" date="2015-06" db="EMBL/GenBank/DDBJ databases">
        <title>Genome sequence of Pseudoalteromonas peptidolytica.</title>
        <authorList>
            <person name="Xie B.-B."/>
            <person name="Rong J.-C."/>
            <person name="Qin Q.-L."/>
            <person name="Zhang Y.-Z."/>
        </authorList>
    </citation>
    <scope>NUCLEOTIDE SEQUENCE [LARGE SCALE GENOMIC DNA]</scope>
    <source>
        <strain evidence="6 7">F12-50-A1</strain>
    </source>
</reference>
<gene>
    <name evidence="6" type="primary">impL</name>
    <name evidence="6" type="ORF">PPEP_a2355</name>
</gene>
<name>A0A8I0MT06_9GAMM</name>
<evidence type="ECO:0000313" key="7">
    <source>
        <dbReference type="Proteomes" id="UP000660708"/>
    </source>
</evidence>
<dbReference type="InterPro" id="IPR010623">
    <property type="entry name" value="IcmF_C"/>
</dbReference>
<evidence type="ECO:0000259" key="2">
    <source>
        <dbReference type="Pfam" id="PF06744"/>
    </source>
</evidence>
<evidence type="ECO:0000259" key="3">
    <source>
        <dbReference type="Pfam" id="PF06761"/>
    </source>
</evidence>
<feature type="domain" description="Type VI secretion system component TssM1 N-terminal" evidence="4">
    <location>
        <begin position="140"/>
        <end position="384"/>
    </location>
</feature>
<comment type="caution">
    <text evidence="6">The sequence shown here is derived from an EMBL/GenBank/DDBJ whole genome shotgun (WGS) entry which is preliminary data.</text>
</comment>
<feature type="domain" description="Type VI secretion system IcmF C-terminal" evidence="2">
    <location>
        <begin position="997"/>
        <end position="1095"/>
    </location>
</feature>
<keyword evidence="7" id="KW-1185">Reference proteome</keyword>
<feature type="transmembrane region" description="Helical" evidence="1">
    <location>
        <begin position="34"/>
        <end position="59"/>
    </location>
</feature>
<organism evidence="6 7">
    <name type="scientific">Pseudoalteromonas peptidolytica F12-50-A1</name>
    <dbReference type="NCBI Taxonomy" id="1315280"/>
    <lineage>
        <taxon>Bacteria</taxon>
        <taxon>Pseudomonadati</taxon>
        <taxon>Pseudomonadota</taxon>
        <taxon>Gammaproteobacteria</taxon>
        <taxon>Alteromonadales</taxon>
        <taxon>Pseudoalteromonadaceae</taxon>
        <taxon>Pseudoalteromonas</taxon>
    </lineage>
</organism>
<dbReference type="InterPro" id="IPR053156">
    <property type="entry name" value="T6SS_TssM-like"/>
</dbReference>
<sequence length="1120" mass="127567">MKTPLARLWIGASIMLLAMLLVIMTFLLTLATHWYWLGALLALVSLLVIYVPSINRFVVGRYQRRNFFKQYSTLYQRIAKKLKLSGNIYKTAWYLVISEGNTSDSFAQFNRVKLNGMPANITVYHVQGALIWHVQAKVEEQQHFLAWLSFIRAKQPLNGVLLLSDAFSVIQRSQKAKQEFIADFKARLESIYLRSGYPVPAHLFLCGINKLDGIAESLNERVELADLSIYFSEQGLQSSQALSEAYDLLFKKLFANNLQQVSLQLDDEFKRKQLLGPMQLQYLKLAVSHFIDELADFNGQVLPYKIESFHLVESEGGQQRVNLATAHTLIEVNQSLLPVVAETTLKPKAEITKTFTNQVLPLAHLAPVNKWKIWRHSFRQLVMLGTAGAVLTGSAWIGWQAYDYNQSLHQEFSQLHQDYKYILNKEAISFDELDSLIEPLTLLQSGYRAFSQSKAHKPWYVFPFLASIDREEHYRDLYQQQLATTLEPTLSKYLEQELFVYLELEDYLNVINVKDIYLSFAQAENKAQVEKHLAKSLAQSGMLDDTQIQTVLSLIDDLYLLGYNKIDTNEELLALIDSQLALQDTNQLMYEYVKQLPEFAKLIDIRPTLLAKHNNHVSLFGVSRENTQFLVPELFTPKALQQLSFLPESAFMQKLVQDNHGLFQQTPSKRELARIGNYIKFSYINDYISFWRQYYSGIHLVPELSLEVLLSELTESEQSPLLQLYTTLRAYVYVQSIDVPSTEQSQVSAANAPKKLAAKVQKAQQLADKANATLNKALLLEIEQAKEFNEIAGKIRQAFSSSPILVQSADVLAAEYQVFVAELKALKDWKAQADSTVFPGQTYFEQLNDPTNFKDFSGLWLSRYDEPLMAELVEQVLRETTTHVKRKVSEYLQQQWQQDVVTPYRNNVAAYYPFNKSGEDLKLSALAAFFAPNSAISDFDKQILAQFVTVGDVLELPVFGRQASLTIAPDVTQFLSTYRQLQQTLYGQDGNLKFTITVAPKAMSAALSEFLLRVGERKLSYTHGPLVETQFVWPENFSEQSLQLILTDLNNQKLTQTFEGVWSPMRLIERFQQHTGQDAIEISTQQGASVVFNIKGAGDNSSLLSPEFFARLSVPSTVLQ</sequence>
<dbReference type="InterPro" id="IPR025743">
    <property type="entry name" value="TssM1_N"/>
</dbReference>